<protein>
    <submittedName>
        <fullName evidence="1">Replication initiator protein A</fullName>
    </submittedName>
</protein>
<accession>A0A517MC78</accession>
<name>A0A517MC78_9BACT</name>
<evidence type="ECO:0000313" key="1">
    <source>
        <dbReference type="EMBL" id="QDS92500.1"/>
    </source>
</evidence>
<dbReference type="OrthoDB" id="581589at2"/>
<proteinExistence type="predicted"/>
<dbReference type="Proteomes" id="UP000320672">
    <property type="component" value="Chromosome"/>
</dbReference>
<dbReference type="KEGG" id="rml:FF011L_12460"/>
<keyword evidence="2" id="KW-1185">Reference proteome</keyword>
<dbReference type="EMBL" id="CP036262">
    <property type="protein sequence ID" value="QDS92500.1"/>
    <property type="molecule type" value="Genomic_DNA"/>
</dbReference>
<dbReference type="RefSeq" id="WP_145350741.1">
    <property type="nucleotide sequence ID" value="NZ_CP036262.1"/>
</dbReference>
<organism evidence="1 2">
    <name type="scientific">Roseimaritima multifibrata</name>
    <dbReference type="NCBI Taxonomy" id="1930274"/>
    <lineage>
        <taxon>Bacteria</taxon>
        <taxon>Pseudomonadati</taxon>
        <taxon>Planctomycetota</taxon>
        <taxon>Planctomycetia</taxon>
        <taxon>Pirellulales</taxon>
        <taxon>Pirellulaceae</taxon>
        <taxon>Roseimaritima</taxon>
    </lineage>
</organism>
<sequence length="355" mass="40618">MTPQASASRQVLLPERYPEGDLFICDVSDAIPKSDLGSMEHPIFSLSTKPDTQQRVYDHAGVKITITPSSVGLASVHDKDILIYCISQLVAKMNAGEPLGRTLHIRAHDLLVTTNRSTDGRGYEQLIAAMDRLSGTRIKTNLRSGGEEITEGFGLIDSWRILRQTQSGRMSEMRINLSDWMFNAVQAREVLTIHRSYFRLRKSLERRLYELARKHVGRQHEWRISLELLRKKCGSNSTLKEFRRMIRAIAKDDEANDHIPDYSVRMELGADGKREMVRFQNRGTLPAMKTGPDIVVPPLDPDTYHEARLEAPGWDVYELEKQWRSWITMSGAEAPRNPDAAFLGFCRRWRQTKQL</sequence>
<reference evidence="1 2" key="1">
    <citation type="submission" date="2019-02" db="EMBL/GenBank/DDBJ databases">
        <title>Deep-cultivation of Planctomycetes and their phenomic and genomic characterization uncovers novel biology.</title>
        <authorList>
            <person name="Wiegand S."/>
            <person name="Jogler M."/>
            <person name="Boedeker C."/>
            <person name="Pinto D."/>
            <person name="Vollmers J."/>
            <person name="Rivas-Marin E."/>
            <person name="Kohn T."/>
            <person name="Peeters S.H."/>
            <person name="Heuer A."/>
            <person name="Rast P."/>
            <person name="Oberbeckmann S."/>
            <person name="Bunk B."/>
            <person name="Jeske O."/>
            <person name="Meyerdierks A."/>
            <person name="Storesund J.E."/>
            <person name="Kallscheuer N."/>
            <person name="Luecker S."/>
            <person name="Lage O.M."/>
            <person name="Pohl T."/>
            <person name="Merkel B.J."/>
            <person name="Hornburger P."/>
            <person name="Mueller R.-W."/>
            <person name="Bruemmer F."/>
            <person name="Labrenz M."/>
            <person name="Spormann A.M."/>
            <person name="Op den Camp H."/>
            <person name="Overmann J."/>
            <person name="Amann R."/>
            <person name="Jetten M.S.M."/>
            <person name="Mascher T."/>
            <person name="Medema M.H."/>
            <person name="Devos D.P."/>
            <person name="Kaster A.-K."/>
            <person name="Ovreas L."/>
            <person name="Rohde M."/>
            <person name="Galperin M.Y."/>
            <person name="Jogler C."/>
        </authorList>
    </citation>
    <scope>NUCLEOTIDE SEQUENCE [LARGE SCALE GENOMIC DNA]</scope>
    <source>
        <strain evidence="1 2">FF011L</strain>
    </source>
</reference>
<dbReference type="InterPro" id="IPR018777">
    <property type="entry name" value="Replication_initiator_prot_A"/>
</dbReference>
<dbReference type="Pfam" id="PF10134">
    <property type="entry name" value="RPA"/>
    <property type="match status" value="1"/>
</dbReference>
<evidence type="ECO:0000313" key="2">
    <source>
        <dbReference type="Proteomes" id="UP000320672"/>
    </source>
</evidence>
<gene>
    <name evidence="1" type="ORF">FF011L_12460</name>
</gene>
<dbReference type="AlphaFoldDB" id="A0A517MC78"/>